<sequence length="37" mass="4229">MILFACQEKKDENNSIFIGTWKVIEMGKYQISTCTGT</sequence>
<name>A0A383BQ02_9ZZZZ</name>
<feature type="non-terminal residue" evidence="1">
    <location>
        <position position="37"/>
    </location>
</feature>
<evidence type="ECO:0000313" key="1">
    <source>
        <dbReference type="EMBL" id="SVE22296.1"/>
    </source>
</evidence>
<dbReference type="AlphaFoldDB" id="A0A383BQ02"/>
<accession>A0A383BQ02</accession>
<gene>
    <name evidence="1" type="ORF">METZ01_LOCUS475150</name>
</gene>
<dbReference type="EMBL" id="UINC01202476">
    <property type="protein sequence ID" value="SVE22296.1"/>
    <property type="molecule type" value="Genomic_DNA"/>
</dbReference>
<organism evidence="1">
    <name type="scientific">marine metagenome</name>
    <dbReference type="NCBI Taxonomy" id="408172"/>
    <lineage>
        <taxon>unclassified sequences</taxon>
        <taxon>metagenomes</taxon>
        <taxon>ecological metagenomes</taxon>
    </lineage>
</organism>
<reference evidence="1" key="1">
    <citation type="submission" date="2018-05" db="EMBL/GenBank/DDBJ databases">
        <authorList>
            <person name="Lanie J.A."/>
            <person name="Ng W.-L."/>
            <person name="Kazmierczak K.M."/>
            <person name="Andrzejewski T.M."/>
            <person name="Davidsen T.M."/>
            <person name="Wayne K.J."/>
            <person name="Tettelin H."/>
            <person name="Glass J.I."/>
            <person name="Rusch D."/>
            <person name="Podicherti R."/>
            <person name="Tsui H.-C.T."/>
            <person name="Winkler M.E."/>
        </authorList>
    </citation>
    <scope>NUCLEOTIDE SEQUENCE</scope>
</reference>
<proteinExistence type="predicted"/>
<protein>
    <submittedName>
        <fullName evidence="1">Uncharacterized protein</fullName>
    </submittedName>
</protein>